<name>A0A5P1FT56_ASPOF</name>
<evidence type="ECO:0000313" key="2">
    <source>
        <dbReference type="Proteomes" id="UP000243459"/>
    </source>
</evidence>
<dbReference type="AlphaFoldDB" id="A0A5P1FT56"/>
<accession>A0A5P1FT56</accession>
<keyword evidence="2" id="KW-1185">Reference proteome</keyword>
<gene>
    <name evidence="1" type="ORF">A4U43_C01F19740</name>
</gene>
<organism evidence="1 2">
    <name type="scientific">Asparagus officinalis</name>
    <name type="common">Garden asparagus</name>
    <dbReference type="NCBI Taxonomy" id="4686"/>
    <lineage>
        <taxon>Eukaryota</taxon>
        <taxon>Viridiplantae</taxon>
        <taxon>Streptophyta</taxon>
        <taxon>Embryophyta</taxon>
        <taxon>Tracheophyta</taxon>
        <taxon>Spermatophyta</taxon>
        <taxon>Magnoliopsida</taxon>
        <taxon>Liliopsida</taxon>
        <taxon>Asparagales</taxon>
        <taxon>Asparagaceae</taxon>
        <taxon>Asparagoideae</taxon>
        <taxon>Asparagus</taxon>
    </lineage>
</organism>
<dbReference type="Proteomes" id="UP000243459">
    <property type="component" value="Chromosome 1"/>
</dbReference>
<proteinExistence type="predicted"/>
<evidence type="ECO:0000313" key="1">
    <source>
        <dbReference type="EMBL" id="ONK80607.1"/>
    </source>
</evidence>
<dbReference type="EMBL" id="CM007381">
    <property type="protein sequence ID" value="ONK80607.1"/>
    <property type="molecule type" value="Genomic_DNA"/>
</dbReference>
<reference evidence="2" key="1">
    <citation type="journal article" date="2017" name="Nat. Commun.">
        <title>The asparagus genome sheds light on the origin and evolution of a young Y chromosome.</title>
        <authorList>
            <person name="Harkess A."/>
            <person name="Zhou J."/>
            <person name="Xu C."/>
            <person name="Bowers J.E."/>
            <person name="Van der Hulst R."/>
            <person name="Ayyampalayam S."/>
            <person name="Mercati F."/>
            <person name="Riccardi P."/>
            <person name="McKain M.R."/>
            <person name="Kakrana A."/>
            <person name="Tang H."/>
            <person name="Ray J."/>
            <person name="Groenendijk J."/>
            <person name="Arikit S."/>
            <person name="Mathioni S.M."/>
            <person name="Nakano M."/>
            <person name="Shan H."/>
            <person name="Telgmann-Rauber A."/>
            <person name="Kanno A."/>
            <person name="Yue Z."/>
            <person name="Chen H."/>
            <person name="Li W."/>
            <person name="Chen Y."/>
            <person name="Xu X."/>
            <person name="Zhang Y."/>
            <person name="Luo S."/>
            <person name="Chen H."/>
            <person name="Gao J."/>
            <person name="Mao Z."/>
            <person name="Pires J.C."/>
            <person name="Luo M."/>
            <person name="Kudrna D."/>
            <person name="Wing R.A."/>
            <person name="Meyers B.C."/>
            <person name="Yi K."/>
            <person name="Kong H."/>
            <person name="Lavrijsen P."/>
            <person name="Sunseri F."/>
            <person name="Falavigna A."/>
            <person name="Ye Y."/>
            <person name="Leebens-Mack J.H."/>
            <person name="Chen G."/>
        </authorList>
    </citation>
    <scope>NUCLEOTIDE SEQUENCE [LARGE SCALE GENOMIC DNA]</scope>
    <source>
        <strain evidence="2">cv. DH0086</strain>
    </source>
</reference>
<sequence length="104" mass="11122">MRAGCEHLATGSDWRAREDISMGYGCCLGVIREFSGVCCQSACSDGVASAGVFAACWCQGKPVSATSLEQASKSNQKLKFLGHGIKDSETKQTGEKDNLLWINK</sequence>
<protein>
    <submittedName>
        <fullName evidence="1">Uncharacterized protein</fullName>
    </submittedName>
</protein>
<dbReference type="Gramene" id="ONK80607">
    <property type="protein sequence ID" value="ONK80607"/>
    <property type="gene ID" value="A4U43_C01F19740"/>
</dbReference>